<protein>
    <submittedName>
        <fullName evidence="8">Cytochrome c-type biogenesis protein CcdA</fullName>
    </submittedName>
</protein>
<evidence type="ECO:0000256" key="2">
    <source>
        <dbReference type="ARBA" id="ARBA00006143"/>
    </source>
</evidence>
<comment type="subcellular location">
    <subcellularLocation>
        <location evidence="1">Membrane</location>
        <topology evidence="1">Multi-pass membrane protein</topology>
    </subcellularLocation>
</comment>
<keyword evidence="3 6" id="KW-0812">Transmembrane</keyword>
<dbReference type="InterPro" id="IPR051790">
    <property type="entry name" value="Cytochrome_c-biogenesis_DsbD"/>
</dbReference>
<dbReference type="eggNOG" id="arCOG02398">
    <property type="taxonomic scope" value="Archaea"/>
</dbReference>
<evidence type="ECO:0000256" key="1">
    <source>
        <dbReference type="ARBA" id="ARBA00004141"/>
    </source>
</evidence>
<gene>
    <name evidence="8" type="ORF">C448_05773</name>
</gene>
<dbReference type="PANTHER" id="PTHR31272">
    <property type="entry name" value="CYTOCHROME C-TYPE BIOGENESIS PROTEIN HI_1454-RELATED"/>
    <property type="match status" value="1"/>
</dbReference>
<dbReference type="GO" id="GO:0016020">
    <property type="term" value="C:membrane"/>
    <property type="evidence" value="ECO:0007669"/>
    <property type="project" value="UniProtKB-SubCell"/>
</dbReference>
<dbReference type="AlphaFoldDB" id="M0MMH6"/>
<evidence type="ECO:0000259" key="7">
    <source>
        <dbReference type="Pfam" id="PF02683"/>
    </source>
</evidence>
<dbReference type="EMBL" id="AOMC01000085">
    <property type="protein sequence ID" value="EMA46876.1"/>
    <property type="molecule type" value="Genomic_DNA"/>
</dbReference>
<dbReference type="Proteomes" id="UP000011568">
    <property type="component" value="Unassembled WGS sequence"/>
</dbReference>
<dbReference type="PANTHER" id="PTHR31272:SF9">
    <property type="entry name" value="BLL1027 PROTEIN"/>
    <property type="match status" value="1"/>
</dbReference>
<dbReference type="Pfam" id="PF02683">
    <property type="entry name" value="DsbD_TM"/>
    <property type="match status" value="1"/>
</dbReference>
<dbReference type="STRING" id="931277.C448_05773"/>
<evidence type="ECO:0000313" key="9">
    <source>
        <dbReference type="Proteomes" id="UP000011568"/>
    </source>
</evidence>
<feature type="transmembrane region" description="Helical" evidence="6">
    <location>
        <begin position="41"/>
        <end position="62"/>
    </location>
</feature>
<evidence type="ECO:0000313" key="8">
    <source>
        <dbReference type="EMBL" id="EMA46876.1"/>
    </source>
</evidence>
<organism evidence="8 9">
    <name type="scientific">Halococcus morrhuae DSM 1307</name>
    <dbReference type="NCBI Taxonomy" id="931277"/>
    <lineage>
        <taxon>Archaea</taxon>
        <taxon>Methanobacteriati</taxon>
        <taxon>Methanobacteriota</taxon>
        <taxon>Stenosarchaea group</taxon>
        <taxon>Halobacteria</taxon>
        <taxon>Halobacteriales</taxon>
        <taxon>Halococcaceae</taxon>
        <taxon>Halococcus</taxon>
    </lineage>
</organism>
<evidence type="ECO:0000256" key="6">
    <source>
        <dbReference type="SAM" id="Phobius"/>
    </source>
</evidence>
<feature type="domain" description="Cytochrome C biogenesis protein transmembrane" evidence="7">
    <location>
        <begin position="6"/>
        <end position="213"/>
    </location>
</feature>
<feature type="transmembrane region" description="Helical" evidence="6">
    <location>
        <begin position="197"/>
        <end position="214"/>
    </location>
</feature>
<accession>M0MMH6</accession>
<evidence type="ECO:0000256" key="5">
    <source>
        <dbReference type="ARBA" id="ARBA00023136"/>
    </source>
</evidence>
<feature type="transmembrane region" description="Helical" evidence="6">
    <location>
        <begin position="122"/>
        <end position="146"/>
    </location>
</feature>
<keyword evidence="4 6" id="KW-1133">Transmembrane helix</keyword>
<feature type="transmembrane region" description="Helical" evidence="6">
    <location>
        <begin position="158"/>
        <end position="177"/>
    </location>
</feature>
<comment type="caution">
    <text evidence="8">The sequence shown here is derived from an EMBL/GenBank/DDBJ whole genome shotgun (WGS) entry which is preliminary data.</text>
</comment>
<sequence>MDDPTVAAVFLAGVVTILTPCCLPMIPVLVVGANGHPLRPVAIVTGSTVTFTILGVLTGLLGSVTPDTIRAPFAIGMLAFGVVMADDDVNELYSKYSSRLTGRATAISGRIDEQRHPVGNGLLVGVFLGAIWLPCVGPILGGVLAYVGAMATVGQGTVLLFVYGVGFSIPLLVVAYVGQGSIRWLLDVTAGASSERFRTITGYAFVLLGVAILFDIDRLALASVVEWV</sequence>
<dbReference type="GO" id="GO:0017004">
    <property type="term" value="P:cytochrome complex assembly"/>
    <property type="evidence" value="ECO:0007669"/>
    <property type="project" value="InterPro"/>
</dbReference>
<evidence type="ECO:0000256" key="3">
    <source>
        <dbReference type="ARBA" id="ARBA00022692"/>
    </source>
</evidence>
<comment type="similarity">
    <text evidence="2">Belongs to the DsbD family.</text>
</comment>
<keyword evidence="5 6" id="KW-0472">Membrane</keyword>
<name>M0MMH6_HALMO</name>
<dbReference type="InterPro" id="IPR003834">
    <property type="entry name" value="Cyt_c_assmbl_TM_dom"/>
</dbReference>
<reference evidence="8 9" key="1">
    <citation type="journal article" date="2014" name="PLoS Genet.">
        <title>Phylogenetically driven sequencing of extremely halophilic archaea reveals strategies for static and dynamic osmo-response.</title>
        <authorList>
            <person name="Becker E.A."/>
            <person name="Seitzer P.M."/>
            <person name="Tritt A."/>
            <person name="Larsen D."/>
            <person name="Krusor M."/>
            <person name="Yao A.I."/>
            <person name="Wu D."/>
            <person name="Madern D."/>
            <person name="Eisen J.A."/>
            <person name="Darling A.E."/>
            <person name="Facciotti M.T."/>
        </authorList>
    </citation>
    <scope>NUCLEOTIDE SEQUENCE [LARGE SCALE GENOMIC DNA]</scope>
    <source>
        <strain evidence="8 9">DSM 1307</strain>
    </source>
</reference>
<keyword evidence="9" id="KW-1185">Reference proteome</keyword>
<evidence type="ECO:0000256" key="4">
    <source>
        <dbReference type="ARBA" id="ARBA00022989"/>
    </source>
</evidence>
<dbReference type="RefSeq" id="WP_004052642.1">
    <property type="nucleotide sequence ID" value="NZ_AOMC01000085.1"/>
</dbReference>
<feature type="transmembrane region" description="Helical" evidence="6">
    <location>
        <begin position="6"/>
        <end position="29"/>
    </location>
</feature>
<dbReference type="PATRIC" id="fig|931277.6.peg.1128"/>
<proteinExistence type="inferred from homology"/>